<accession>A0A873WJN7</accession>
<sequence>MTNSNDIIFTDGEELPKVEIAELSPKTAAVSPELEREVAAASSIPDQLVVVPSRTRPSSIIGNLISLDVGEVFTKSEMVCDVAKLDALDGDINLTSLKERLRNNVKSSTIHAKKQINGEFAMETHHFVSPLGRLYIQVLITRTA</sequence>
<evidence type="ECO:0000259" key="1">
    <source>
        <dbReference type="Pfam" id="PF24582"/>
    </source>
</evidence>
<keyword evidence="3" id="KW-1185">Reference proteome</keyword>
<protein>
    <recommendedName>
        <fullName evidence="1">DUF7609 domain-containing protein</fullName>
    </recommendedName>
</protein>
<dbReference type="InterPro" id="IPR056028">
    <property type="entry name" value="DUF7609"/>
</dbReference>
<dbReference type="EMBL" id="MW145139">
    <property type="protein sequence ID" value="QPB11491.1"/>
    <property type="molecule type" value="Genomic_DNA"/>
</dbReference>
<dbReference type="Proteomes" id="UP000663201">
    <property type="component" value="Segment"/>
</dbReference>
<dbReference type="RefSeq" id="YP_009997955.1">
    <property type="nucleotide sequence ID" value="NC_052979.1"/>
</dbReference>
<feature type="domain" description="DUF7609" evidence="1">
    <location>
        <begin position="58"/>
        <end position="144"/>
    </location>
</feature>
<evidence type="ECO:0000313" key="3">
    <source>
        <dbReference type="Proteomes" id="UP000663201"/>
    </source>
</evidence>
<dbReference type="GeneID" id="62680470"/>
<organism evidence="2 3">
    <name type="scientific">Providencia phage Kokobel1</name>
    <dbReference type="NCBI Taxonomy" id="2783540"/>
    <lineage>
        <taxon>Viruses</taxon>
        <taxon>Duplodnaviria</taxon>
        <taxon>Heunggongvirae</taxon>
        <taxon>Uroviricota</taxon>
        <taxon>Caudoviricetes</taxon>
        <taxon>Casjensviridae</taxon>
        <taxon>Kokobelvirus</taxon>
        <taxon>Kokobelvirus kokobel1</taxon>
    </lineage>
</organism>
<evidence type="ECO:0000313" key="2">
    <source>
        <dbReference type="EMBL" id="QPB11491.1"/>
    </source>
</evidence>
<dbReference type="Pfam" id="PF24582">
    <property type="entry name" value="DUF7609"/>
    <property type="match status" value="1"/>
</dbReference>
<proteinExistence type="predicted"/>
<name>A0A873WJN7_9CAUD</name>
<dbReference type="KEGG" id="vg:62680470"/>
<reference evidence="2" key="1">
    <citation type="submission" date="2020-10" db="EMBL/GenBank/DDBJ databases">
        <authorList>
            <person name="Ben Porat S."/>
            <person name="Alkalay-Oren S."/>
            <person name="Coppenhagen-Glazer S."/>
            <person name="Hazan R."/>
        </authorList>
    </citation>
    <scope>NUCLEOTIDE SEQUENCE</scope>
</reference>